<accession>A0A067R0F9</accession>
<evidence type="ECO:0000256" key="5">
    <source>
        <dbReference type="ARBA" id="ARBA00023098"/>
    </source>
</evidence>
<dbReference type="InterPro" id="IPR025483">
    <property type="entry name" value="Lipase_euk"/>
</dbReference>
<dbReference type="GO" id="GO:0016042">
    <property type="term" value="P:lipid catabolic process"/>
    <property type="evidence" value="ECO:0007669"/>
    <property type="project" value="UniProtKB-KW"/>
</dbReference>
<keyword evidence="2" id="KW-0732">Signal</keyword>
<evidence type="ECO:0000313" key="11">
    <source>
        <dbReference type="EMBL" id="KDR15388.1"/>
    </source>
</evidence>
<evidence type="ECO:0000259" key="10">
    <source>
        <dbReference type="Pfam" id="PF04083"/>
    </source>
</evidence>
<keyword evidence="9" id="KW-0812">Transmembrane</keyword>
<dbReference type="InterPro" id="IPR006693">
    <property type="entry name" value="AB_hydrolase_lipase"/>
</dbReference>
<feature type="active site" description="Nucleophile" evidence="8">
    <location>
        <position position="210"/>
    </location>
</feature>
<keyword evidence="9" id="KW-1133">Transmembrane helix</keyword>
<gene>
    <name evidence="11" type="ORF">L798_08252</name>
</gene>
<reference evidence="11 12" key="1">
    <citation type="journal article" date="2014" name="Nat. Commun.">
        <title>Molecular traces of alternative social organization in a termite genome.</title>
        <authorList>
            <person name="Terrapon N."/>
            <person name="Li C."/>
            <person name="Robertson H.M."/>
            <person name="Ji L."/>
            <person name="Meng X."/>
            <person name="Booth W."/>
            <person name="Chen Z."/>
            <person name="Childers C.P."/>
            <person name="Glastad K.M."/>
            <person name="Gokhale K."/>
            <person name="Gowin J."/>
            <person name="Gronenberg W."/>
            <person name="Hermansen R.A."/>
            <person name="Hu H."/>
            <person name="Hunt B.G."/>
            <person name="Huylmans A.K."/>
            <person name="Khalil S.M."/>
            <person name="Mitchell R.D."/>
            <person name="Munoz-Torres M.C."/>
            <person name="Mustard J.A."/>
            <person name="Pan H."/>
            <person name="Reese J.T."/>
            <person name="Scharf M.E."/>
            <person name="Sun F."/>
            <person name="Vogel H."/>
            <person name="Xiao J."/>
            <person name="Yang W."/>
            <person name="Yang Z."/>
            <person name="Yang Z."/>
            <person name="Zhou J."/>
            <person name="Zhu J."/>
            <person name="Brent C.S."/>
            <person name="Elsik C.G."/>
            <person name="Goodisman M.A."/>
            <person name="Liberles D.A."/>
            <person name="Roe R.M."/>
            <person name="Vargo E.L."/>
            <person name="Vilcinskas A."/>
            <person name="Wang J."/>
            <person name="Bornberg-Bauer E."/>
            <person name="Korb J."/>
            <person name="Zhang G."/>
            <person name="Liebig J."/>
        </authorList>
    </citation>
    <scope>NUCLEOTIDE SEQUENCE [LARGE SCALE GENOMIC DNA]</scope>
    <source>
        <tissue evidence="11">Whole organism</tissue>
    </source>
</reference>
<feature type="domain" description="Partial AB-hydrolase lipase" evidence="10">
    <location>
        <begin position="75"/>
        <end position="133"/>
    </location>
</feature>
<dbReference type="InParanoid" id="A0A067R0F9"/>
<keyword evidence="4 7" id="KW-0442">Lipid degradation</keyword>
<keyword evidence="6" id="KW-0325">Glycoprotein</keyword>
<dbReference type="FunCoup" id="A0A067R0F9">
    <property type="interactions" value="75"/>
</dbReference>
<feature type="active site" description="Charge relay system" evidence="8">
    <location>
        <position position="383"/>
    </location>
</feature>
<organism evidence="11 12">
    <name type="scientific">Zootermopsis nevadensis</name>
    <name type="common">Dampwood termite</name>
    <dbReference type="NCBI Taxonomy" id="136037"/>
    <lineage>
        <taxon>Eukaryota</taxon>
        <taxon>Metazoa</taxon>
        <taxon>Ecdysozoa</taxon>
        <taxon>Arthropoda</taxon>
        <taxon>Hexapoda</taxon>
        <taxon>Insecta</taxon>
        <taxon>Pterygota</taxon>
        <taxon>Neoptera</taxon>
        <taxon>Polyneoptera</taxon>
        <taxon>Dictyoptera</taxon>
        <taxon>Blattodea</taxon>
        <taxon>Blattoidea</taxon>
        <taxon>Termitoidae</taxon>
        <taxon>Termopsidae</taxon>
        <taxon>Zootermopsis</taxon>
    </lineage>
</organism>
<evidence type="ECO:0000256" key="2">
    <source>
        <dbReference type="ARBA" id="ARBA00022729"/>
    </source>
</evidence>
<dbReference type="OrthoDB" id="9974421at2759"/>
<dbReference type="InterPro" id="IPR029058">
    <property type="entry name" value="AB_hydrolase_fold"/>
</dbReference>
<evidence type="ECO:0000256" key="1">
    <source>
        <dbReference type="ARBA" id="ARBA00010701"/>
    </source>
</evidence>
<protein>
    <recommendedName>
        <fullName evidence="7">Lipase</fullName>
    </recommendedName>
</protein>
<dbReference type="OMA" id="HLHFIWG"/>
<dbReference type="FunFam" id="3.40.50.1820:FF:000021">
    <property type="entry name" value="Lipase"/>
    <property type="match status" value="1"/>
</dbReference>
<keyword evidence="9" id="KW-0472">Membrane</keyword>
<evidence type="ECO:0000313" key="12">
    <source>
        <dbReference type="Proteomes" id="UP000027135"/>
    </source>
</evidence>
<name>A0A067R0F9_ZOONE</name>
<dbReference type="STRING" id="136037.A0A067R0F9"/>
<feature type="transmembrane region" description="Helical" evidence="9">
    <location>
        <begin position="12"/>
        <end position="32"/>
    </location>
</feature>
<dbReference type="PANTHER" id="PTHR11005">
    <property type="entry name" value="LYSOSOMAL ACID LIPASE-RELATED"/>
    <property type="match status" value="1"/>
</dbReference>
<dbReference type="PIRSF" id="PIRSF000862">
    <property type="entry name" value="Steryl_ester_lip"/>
    <property type="match status" value="1"/>
</dbReference>
<dbReference type="SUPFAM" id="SSF53474">
    <property type="entry name" value="alpha/beta-Hydrolases"/>
    <property type="match status" value="1"/>
</dbReference>
<evidence type="ECO:0000256" key="4">
    <source>
        <dbReference type="ARBA" id="ARBA00022963"/>
    </source>
</evidence>
<dbReference type="Gene3D" id="3.40.50.1820">
    <property type="entry name" value="alpha/beta hydrolase"/>
    <property type="match status" value="1"/>
</dbReference>
<proteinExistence type="inferred from homology"/>
<evidence type="ECO:0000256" key="6">
    <source>
        <dbReference type="ARBA" id="ARBA00023180"/>
    </source>
</evidence>
<comment type="similarity">
    <text evidence="1 7">Belongs to the AB hydrolase superfamily. Lipase family.</text>
</comment>
<keyword evidence="12" id="KW-1185">Reference proteome</keyword>
<evidence type="ECO:0000256" key="9">
    <source>
        <dbReference type="SAM" id="Phobius"/>
    </source>
</evidence>
<feature type="active site" description="Charge relay system" evidence="8">
    <location>
        <position position="414"/>
    </location>
</feature>
<dbReference type="eggNOG" id="KOG2624">
    <property type="taxonomic scope" value="Eukaryota"/>
</dbReference>
<sequence length="438" mass="48801">MKIMQLWFQQVYLLLLTMTFYVPGCLAGISLFSDNSTLAAAYKVIENAIESVDLSDIVENLLNKAANPDQFLSAPELIVKYGYPAENHTVTTTDGYILTLHRIPYSPKSPAAPNKPVVFLQHGILSSSADWIILGPENSLGYLLADAGYDVWLGNARGNTYSKRHVSLSPSDSKFWDFSWHEMGIYDLPAVIDYVLDQTGQDNLYYIGHSMGTTMFYVLTSSLPQYNAKIRLMTSLAPIAYMGFVKSPLSKFFGANPLTKPLASMLGINQFLPSNDLTSAFLGYICSDGSIIQQICSTVLFALCGYDPQELNSTMLPVLMSHAPAGSSAKSFLHYAQDMNSGSFRHWDYGFIVNLFHYGQLSPPEYNVSAITVPVRLFYSDNDWFGDPTDVHKLNQSLGKPVGEYRVPLDSFNHLDFLWAIHVKSLVNDEVINFLANY</sequence>
<keyword evidence="5" id="KW-0443">Lipid metabolism</keyword>
<dbReference type="Proteomes" id="UP000027135">
    <property type="component" value="Unassembled WGS sequence"/>
</dbReference>
<dbReference type="EMBL" id="KK852827">
    <property type="protein sequence ID" value="KDR15388.1"/>
    <property type="molecule type" value="Genomic_DNA"/>
</dbReference>
<keyword evidence="3 7" id="KW-0378">Hydrolase</keyword>
<evidence type="ECO:0000256" key="8">
    <source>
        <dbReference type="PIRSR" id="PIRSR000862-1"/>
    </source>
</evidence>
<evidence type="ECO:0000256" key="7">
    <source>
        <dbReference type="PIRNR" id="PIRNR000862"/>
    </source>
</evidence>
<evidence type="ECO:0000256" key="3">
    <source>
        <dbReference type="ARBA" id="ARBA00022801"/>
    </source>
</evidence>
<dbReference type="Pfam" id="PF04083">
    <property type="entry name" value="Abhydro_lipase"/>
    <property type="match status" value="1"/>
</dbReference>
<dbReference type="GO" id="GO:0016788">
    <property type="term" value="F:hydrolase activity, acting on ester bonds"/>
    <property type="evidence" value="ECO:0007669"/>
    <property type="project" value="InterPro"/>
</dbReference>
<dbReference type="AlphaFoldDB" id="A0A067R0F9"/>